<keyword evidence="1" id="KW-0472">Membrane</keyword>
<dbReference type="EMBL" id="JBAMMX010000020">
    <property type="protein sequence ID" value="KAK6920641.1"/>
    <property type="molecule type" value="Genomic_DNA"/>
</dbReference>
<reference evidence="2 3" key="1">
    <citation type="submission" date="2023-12" db="EMBL/GenBank/DDBJ databases">
        <title>A high-quality genome assembly for Dillenia turbinata (Dilleniales).</title>
        <authorList>
            <person name="Chanderbali A."/>
        </authorList>
    </citation>
    <scope>NUCLEOTIDE SEQUENCE [LARGE SCALE GENOMIC DNA]</scope>
    <source>
        <strain evidence="2">LSX21</strain>
        <tissue evidence="2">Leaf</tissue>
    </source>
</reference>
<evidence type="ECO:0000256" key="1">
    <source>
        <dbReference type="SAM" id="Phobius"/>
    </source>
</evidence>
<feature type="transmembrane region" description="Helical" evidence="1">
    <location>
        <begin position="12"/>
        <end position="31"/>
    </location>
</feature>
<dbReference type="Proteomes" id="UP001370490">
    <property type="component" value="Unassembled WGS sequence"/>
</dbReference>
<keyword evidence="3" id="KW-1185">Reference proteome</keyword>
<evidence type="ECO:0000313" key="2">
    <source>
        <dbReference type="EMBL" id="KAK6920641.1"/>
    </source>
</evidence>
<dbReference type="PANTHER" id="PTHR34656:SF2">
    <property type="entry name" value="TRANSMEMBRANE PROTEIN"/>
    <property type="match status" value="1"/>
</dbReference>
<organism evidence="2 3">
    <name type="scientific">Dillenia turbinata</name>
    <dbReference type="NCBI Taxonomy" id="194707"/>
    <lineage>
        <taxon>Eukaryota</taxon>
        <taxon>Viridiplantae</taxon>
        <taxon>Streptophyta</taxon>
        <taxon>Embryophyta</taxon>
        <taxon>Tracheophyta</taxon>
        <taxon>Spermatophyta</taxon>
        <taxon>Magnoliopsida</taxon>
        <taxon>eudicotyledons</taxon>
        <taxon>Gunneridae</taxon>
        <taxon>Pentapetalae</taxon>
        <taxon>Dilleniales</taxon>
        <taxon>Dilleniaceae</taxon>
        <taxon>Dillenia</taxon>
    </lineage>
</organism>
<name>A0AAN8Z149_9MAGN</name>
<proteinExistence type="predicted"/>
<dbReference type="AlphaFoldDB" id="A0AAN8Z149"/>
<evidence type="ECO:0000313" key="3">
    <source>
        <dbReference type="Proteomes" id="UP001370490"/>
    </source>
</evidence>
<accession>A0AAN8Z149</accession>
<sequence length="127" mass="13958">MNSTSNKRRKITIWMFPFLVCTTIFLYLYFTNIDFPGNYSSSSSIILCLGVVLVAILVVVAIRATMVAGITVLVLLSFVGKRRKILVQEGQKITADVAGYLVKIVFKEKGLIAFACAILSLAAILHI</sequence>
<comment type="caution">
    <text evidence="2">The sequence shown here is derived from an EMBL/GenBank/DDBJ whole genome shotgun (WGS) entry which is preliminary data.</text>
</comment>
<gene>
    <name evidence="2" type="ORF">RJ641_014319</name>
</gene>
<protein>
    <submittedName>
        <fullName evidence="2">Uncharacterized protein</fullName>
    </submittedName>
</protein>
<keyword evidence="1" id="KW-1133">Transmembrane helix</keyword>
<dbReference type="PANTHER" id="PTHR34656">
    <property type="entry name" value="PYRROLINE-5-CARBOXYLATE REDUCTASE"/>
    <property type="match status" value="1"/>
</dbReference>
<keyword evidence="1" id="KW-0812">Transmembrane</keyword>
<feature type="transmembrane region" description="Helical" evidence="1">
    <location>
        <begin position="43"/>
        <end position="76"/>
    </location>
</feature>